<dbReference type="Proteomes" id="UP000250347">
    <property type="component" value="Unassembled WGS sequence"/>
</dbReference>
<protein>
    <submittedName>
        <fullName evidence="1">Uncharacterized protein</fullName>
    </submittedName>
</protein>
<dbReference type="EMBL" id="QMEU01000050">
    <property type="protein sequence ID" value="RAU93510.1"/>
    <property type="molecule type" value="Genomic_DNA"/>
</dbReference>
<proteinExistence type="predicted"/>
<name>A0A329KET4_9MYCO</name>
<comment type="caution">
    <text evidence="1">The sequence shown here is derived from an EMBL/GenBank/DDBJ whole genome shotgun (WGS) entry which is preliminary data.</text>
</comment>
<dbReference type="AlphaFoldDB" id="A0A329KET4"/>
<accession>A0A329KET4</accession>
<evidence type="ECO:0000313" key="1">
    <source>
        <dbReference type="EMBL" id="RAU93510.1"/>
    </source>
</evidence>
<evidence type="ECO:0000313" key="2">
    <source>
        <dbReference type="Proteomes" id="UP000250347"/>
    </source>
</evidence>
<organism evidence="1 2">
    <name type="scientific">Mycobacterium colombiense</name>
    <dbReference type="NCBI Taxonomy" id="339268"/>
    <lineage>
        <taxon>Bacteria</taxon>
        <taxon>Bacillati</taxon>
        <taxon>Actinomycetota</taxon>
        <taxon>Actinomycetes</taxon>
        <taxon>Mycobacteriales</taxon>
        <taxon>Mycobacteriaceae</taxon>
        <taxon>Mycobacterium</taxon>
        <taxon>Mycobacterium avium complex (MAC)</taxon>
    </lineage>
</organism>
<dbReference type="RefSeq" id="WP_112709343.1">
    <property type="nucleotide sequence ID" value="NZ_QMEU01000050.1"/>
</dbReference>
<gene>
    <name evidence="1" type="ORF">DQP58_16295</name>
</gene>
<sequence length="159" mass="17508">MPTSGPLHPLREGGSELDATFEISSLPVFEIVYHHKAGGRGSPRSVNADYHEGLELLLSRLAKKKATILGIAVDSSVARELDPEDRELQLDFPIQLGPSLDVHELRLIITRAQKRIARRPDAKLGGGNDQKRIKITVTFESHNVDYNALVNLLVAGQSR</sequence>
<reference evidence="1 2" key="1">
    <citation type="submission" date="2018-06" db="EMBL/GenBank/DDBJ databases">
        <title>NTM in soil in Japan.</title>
        <authorList>
            <person name="Ohya K."/>
        </authorList>
    </citation>
    <scope>NUCLEOTIDE SEQUENCE [LARGE SCALE GENOMIC DNA]</scope>
    <source>
        <strain evidence="1 2">GF76</strain>
    </source>
</reference>